<dbReference type="SUPFAM" id="SSF143800">
    <property type="entry name" value="L28p-like"/>
    <property type="match status" value="1"/>
</dbReference>
<reference evidence="4 5" key="1">
    <citation type="submission" date="2017-09" db="EMBL/GenBank/DDBJ databases">
        <title>Depth-based differentiation of microbial function through sediment-hosted aquifers and enrichment of novel symbionts in the deep terrestrial subsurface.</title>
        <authorList>
            <person name="Probst A.J."/>
            <person name="Ladd B."/>
            <person name="Jarett J.K."/>
            <person name="Geller-Mcgrath D.E."/>
            <person name="Sieber C.M."/>
            <person name="Emerson J.B."/>
            <person name="Anantharaman K."/>
            <person name="Thomas B.C."/>
            <person name="Malmstrom R."/>
            <person name="Stieglmeier M."/>
            <person name="Klingl A."/>
            <person name="Woyke T."/>
            <person name="Ryan C.M."/>
            <person name="Banfield J.F."/>
        </authorList>
    </citation>
    <scope>NUCLEOTIDE SEQUENCE [LARGE SCALE GENOMIC DNA]</scope>
    <source>
        <strain evidence="4">CG11_big_fil_rev_8_21_14_0_20_40_15</strain>
    </source>
</reference>
<gene>
    <name evidence="4" type="ORF">COV84_01905</name>
</gene>
<keyword evidence="3" id="KW-0687">Ribonucleoprotein</keyword>
<dbReference type="Gene3D" id="2.30.170.40">
    <property type="entry name" value="Ribosomal protein L28/L24"/>
    <property type="match status" value="1"/>
</dbReference>
<comment type="caution">
    <text evidence="4">The sequence shown here is derived from an EMBL/GenBank/DDBJ whole genome shotgun (WGS) entry which is preliminary data.</text>
</comment>
<dbReference type="InterPro" id="IPR034704">
    <property type="entry name" value="Ribosomal_bL28/bL31-like_sf"/>
</dbReference>
<dbReference type="GO" id="GO:0005840">
    <property type="term" value="C:ribosome"/>
    <property type="evidence" value="ECO:0007669"/>
    <property type="project" value="UniProtKB-KW"/>
</dbReference>
<dbReference type="Proteomes" id="UP000229317">
    <property type="component" value="Unassembled WGS sequence"/>
</dbReference>
<dbReference type="InterPro" id="IPR037147">
    <property type="entry name" value="Ribosomal_bL28_sf"/>
</dbReference>
<evidence type="ECO:0000313" key="5">
    <source>
        <dbReference type="Proteomes" id="UP000229317"/>
    </source>
</evidence>
<dbReference type="GO" id="GO:0003735">
    <property type="term" value="F:structural constituent of ribosome"/>
    <property type="evidence" value="ECO:0007669"/>
    <property type="project" value="InterPro"/>
</dbReference>
<dbReference type="Pfam" id="PF00830">
    <property type="entry name" value="Ribosomal_L28"/>
    <property type="match status" value="1"/>
</dbReference>
<protein>
    <recommendedName>
        <fullName evidence="6">50S ribosomal protein L28</fullName>
    </recommendedName>
</protein>
<keyword evidence="2" id="KW-0689">Ribosomal protein</keyword>
<organism evidence="4 5">
    <name type="scientific">Candidatus Portnoybacteria bacterium CG11_big_fil_rev_8_21_14_0_20_40_15</name>
    <dbReference type="NCBI Taxonomy" id="1974817"/>
    <lineage>
        <taxon>Bacteria</taxon>
        <taxon>Candidatus Portnoyibacteriota</taxon>
    </lineage>
</organism>
<sequence length="76" mass="8503">MQPTAVFGGDTRTTFMAKQCALCGKTSQTSITLVKLRGKFNPTARRRQYPNLQWLTLPSGKRVKACTKCIKRQGKV</sequence>
<dbReference type="InterPro" id="IPR026569">
    <property type="entry name" value="Ribosomal_bL28"/>
</dbReference>
<evidence type="ECO:0000256" key="1">
    <source>
        <dbReference type="ARBA" id="ARBA00008760"/>
    </source>
</evidence>
<evidence type="ECO:0000256" key="2">
    <source>
        <dbReference type="ARBA" id="ARBA00022980"/>
    </source>
</evidence>
<evidence type="ECO:0000313" key="4">
    <source>
        <dbReference type="EMBL" id="PIQ75313.1"/>
    </source>
</evidence>
<dbReference type="AlphaFoldDB" id="A0A2H0KT26"/>
<dbReference type="EMBL" id="PCVO01000029">
    <property type="protein sequence ID" value="PIQ75313.1"/>
    <property type="molecule type" value="Genomic_DNA"/>
</dbReference>
<name>A0A2H0KT26_9BACT</name>
<comment type="similarity">
    <text evidence="1">Belongs to the bacterial ribosomal protein bL28 family.</text>
</comment>
<accession>A0A2H0KT26</accession>
<proteinExistence type="inferred from homology"/>
<evidence type="ECO:0000256" key="3">
    <source>
        <dbReference type="ARBA" id="ARBA00023274"/>
    </source>
</evidence>
<dbReference type="GO" id="GO:1990904">
    <property type="term" value="C:ribonucleoprotein complex"/>
    <property type="evidence" value="ECO:0007669"/>
    <property type="project" value="UniProtKB-KW"/>
</dbReference>
<evidence type="ECO:0008006" key="6">
    <source>
        <dbReference type="Google" id="ProtNLM"/>
    </source>
</evidence>